<evidence type="ECO:0000313" key="2">
    <source>
        <dbReference type="Proteomes" id="UP000078390"/>
    </source>
</evidence>
<dbReference type="Pfam" id="PF10294">
    <property type="entry name" value="Methyltransf_16"/>
    <property type="match status" value="1"/>
</dbReference>
<gene>
    <name evidence="1" type="ORF">TDIS_1563</name>
</gene>
<dbReference type="Gene3D" id="3.40.50.150">
    <property type="entry name" value="Vaccinia Virus protein VP39"/>
    <property type="match status" value="1"/>
</dbReference>
<dbReference type="PANTHER" id="PTHR14614">
    <property type="entry name" value="HEPATOCELLULAR CARCINOMA-ASSOCIATED ANTIGEN"/>
    <property type="match status" value="1"/>
</dbReference>
<sequence length="211" mass="23986">MIKDLSLVKEPLRVRDKEIVIFRPADLSPFFEGESVRVSEFPFWAKLWEAAIVLADFVATLTPPKKILEIGAGLGVPGLVAAAFGHEVTLTDYDEVPLELIQRSAQANGLSVKVARLDWFKPDDLGEFEIIIGAEVVYAGRFFQPLFDLFRHYLLPGGEIYLAHDRERLRVLAPFIKMAENQFDVATSIRRLRSGEDQYEIILNRLRPKVF</sequence>
<protein>
    <recommendedName>
        <fullName evidence="3">Methyltransferase domain-containing protein</fullName>
    </recommendedName>
</protein>
<dbReference type="Proteomes" id="UP000078390">
    <property type="component" value="Unassembled WGS sequence"/>
</dbReference>
<dbReference type="OrthoDB" id="5450760at2"/>
<dbReference type="RefSeq" id="WP_068671035.1">
    <property type="nucleotide sequence ID" value="NZ_LWLG01000012.1"/>
</dbReference>
<reference evidence="1 2" key="1">
    <citation type="submission" date="2016-04" db="EMBL/GenBank/DDBJ databases">
        <title>Genome analysis of Thermosulfurimonas dismutans, the first thermophilic sulfur-disproportionating bacterium of the phylum Thermodesulfobacteria.</title>
        <authorList>
            <person name="Mardanov A.V."/>
            <person name="Beletsky A.V."/>
            <person name="Kadnikov V.V."/>
            <person name="Slobodkin A.I."/>
            <person name="Ravin N.V."/>
        </authorList>
    </citation>
    <scope>NUCLEOTIDE SEQUENCE [LARGE SCALE GENOMIC DNA]</scope>
    <source>
        <strain evidence="1 2">S95</strain>
    </source>
</reference>
<keyword evidence="2" id="KW-1185">Reference proteome</keyword>
<dbReference type="InterPro" id="IPR029063">
    <property type="entry name" value="SAM-dependent_MTases_sf"/>
</dbReference>
<dbReference type="PANTHER" id="PTHR14614:SF163">
    <property type="entry name" value="METHYLTRANSFERASE SMALL DOMAIN-CONTAINING PROTEIN"/>
    <property type="match status" value="1"/>
</dbReference>
<name>A0A179D416_9BACT</name>
<proteinExistence type="predicted"/>
<dbReference type="CDD" id="cd02440">
    <property type="entry name" value="AdoMet_MTases"/>
    <property type="match status" value="1"/>
</dbReference>
<accession>A0A179D416</accession>
<comment type="caution">
    <text evidence="1">The sequence shown here is derived from an EMBL/GenBank/DDBJ whole genome shotgun (WGS) entry which is preliminary data.</text>
</comment>
<organism evidence="1 2">
    <name type="scientific">Thermosulfurimonas dismutans</name>
    <dbReference type="NCBI Taxonomy" id="999894"/>
    <lineage>
        <taxon>Bacteria</taxon>
        <taxon>Pseudomonadati</taxon>
        <taxon>Thermodesulfobacteriota</taxon>
        <taxon>Thermodesulfobacteria</taxon>
        <taxon>Thermodesulfobacteriales</taxon>
        <taxon>Thermodesulfobacteriaceae</taxon>
        <taxon>Thermosulfurimonas</taxon>
    </lineage>
</organism>
<evidence type="ECO:0008006" key="3">
    <source>
        <dbReference type="Google" id="ProtNLM"/>
    </source>
</evidence>
<evidence type="ECO:0000313" key="1">
    <source>
        <dbReference type="EMBL" id="OAQ20368.1"/>
    </source>
</evidence>
<dbReference type="AlphaFoldDB" id="A0A179D416"/>
<dbReference type="STRING" id="999894.TDIS_1563"/>
<dbReference type="SUPFAM" id="SSF53335">
    <property type="entry name" value="S-adenosyl-L-methionine-dependent methyltransferases"/>
    <property type="match status" value="1"/>
</dbReference>
<dbReference type="InterPro" id="IPR019410">
    <property type="entry name" value="Methyltransf_16"/>
</dbReference>
<dbReference type="EMBL" id="LWLG01000012">
    <property type="protein sequence ID" value="OAQ20368.1"/>
    <property type="molecule type" value="Genomic_DNA"/>
</dbReference>